<keyword evidence="2" id="KW-1185">Reference proteome</keyword>
<dbReference type="STRING" id="883161.HMPREF9306_01289"/>
<sequence>MLGLCIDPIDHFTTQEDTVDRYGDKVPGKEIRYTVHGASLQSVTAGIEIRNRQLANVVQLWLYLPADYPHKIKRTDKFLIGDVYYQPLGRPDATQVSSFTGRKARIGFQVEKLV</sequence>
<dbReference type="HOGENOM" id="CLU_2118886_0_0_11"/>
<gene>
    <name evidence="1" type="ORF">HMPREF9306_01289</name>
</gene>
<dbReference type="Proteomes" id="UP000014417">
    <property type="component" value="Unassembled WGS sequence"/>
</dbReference>
<reference evidence="1 2" key="1">
    <citation type="submission" date="2013-04" db="EMBL/GenBank/DDBJ databases">
        <title>The Genome Sequence of Propionimicrobium lymphophilum ACS-093-V-SCH5.</title>
        <authorList>
            <consortium name="The Broad Institute Genomics Platform"/>
            <person name="Earl A."/>
            <person name="Ward D."/>
            <person name="Feldgarden M."/>
            <person name="Gevers D."/>
            <person name="Saerens B."/>
            <person name="Vaneechoutte M."/>
            <person name="Walker B."/>
            <person name="Young S."/>
            <person name="Zeng Q."/>
            <person name="Gargeya S."/>
            <person name="Fitzgerald M."/>
            <person name="Haas B."/>
            <person name="Abouelleil A."/>
            <person name="Allen A.W."/>
            <person name="Alvarado L."/>
            <person name="Arachchi H.M."/>
            <person name="Berlin A.M."/>
            <person name="Chapman S.B."/>
            <person name="Gainer-Dewar J."/>
            <person name="Goldberg J."/>
            <person name="Griggs A."/>
            <person name="Gujja S."/>
            <person name="Hansen M."/>
            <person name="Howarth C."/>
            <person name="Imamovic A."/>
            <person name="Ireland A."/>
            <person name="Larimer J."/>
            <person name="McCowan C."/>
            <person name="Murphy C."/>
            <person name="Pearson M."/>
            <person name="Poon T.W."/>
            <person name="Priest M."/>
            <person name="Roberts A."/>
            <person name="Saif S."/>
            <person name="Shea T."/>
            <person name="Sisk P."/>
            <person name="Sykes S."/>
            <person name="Wortman J."/>
            <person name="Nusbaum C."/>
            <person name="Birren B."/>
        </authorList>
    </citation>
    <scope>NUCLEOTIDE SEQUENCE [LARGE SCALE GENOMIC DNA]</scope>
    <source>
        <strain evidence="1 2">ACS-093-V-SCH5</strain>
    </source>
</reference>
<protein>
    <submittedName>
        <fullName evidence="1">Uncharacterized protein</fullName>
    </submittedName>
</protein>
<name>S2W2M1_9ACTN</name>
<dbReference type="EMBL" id="AGZR01000008">
    <property type="protein sequence ID" value="EPD32590.1"/>
    <property type="molecule type" value="Genomic_DNA"/>
</dbReference>
<dbReference type="RefSeq" id="WP_016456117.1">
    <property type="nucleotide sequence ID" value="NZ_KE150269.1"/>
</dbReference>
<accession>S2W2M1</accession>
<comment type="caution">
    <text evidence="1">The sequence shown here is derived from an EMBL/GenBank/DDBJ whole genome shotgun (WGS) entry which is preliminary data.</text>
</comment>
<evidence type="ECO:0000313" key="1">
    <source>
        <dbReference type="EMBL" id="EPD32590.1"/>
    </source>
</evidence>
<dbReference type="AlphaFoldDB" id="S2W2M1"/>
<proteinExistence type="predicted"/>
<organism evidence="1 2">
    <name type="scientific">Propionimicrobium lymphophilum ACS-093-V-SCH5</name>
    <dbReference type="NCBI Taxonomy" id="883161"/>
    <lineage>
        <taxon>Bacteria</taxon>
        <taxon>Bacillati</taxon>
        <taxon>Actinomycetota</taxon>
        <taxon>Actinomycetes</taxon>
        <taxon>Propionibacteriales</taxon>
        <taxon>Propionibacteriaceae</taxon>
        <taxon>Propionimicrobium</taxon>
    </lineage>
</organism>
<evidence type="ECO:0000313" key="2">
    <source>
        <dbReference type="Proteomes" id="UP000014417"/>
    </source>
</evidence>